<sequence>MPEEIHFLLMSPAMHNITCQLTVARLDTIRTLIALAAQRNWKLFQLDVKLAFLNEVLKEEVYIEQPEGFEVKGVEDKRSISEATLYVKTKESIGTVIVSIYVDDTVYTGSNSEMLEEFKEDMMNKYEMTDLVSTPLVPTEKLKRQDEGELVDEETYRKIVGSLLYLKATRPDIMYSTSLLARFMHGPSKKHFGAARRVLRYVQGTLDFGIEYESGKKAMLIGFCDSDWGGSEDDMKSKSGYAFPFGSRAFSWASMKQNSVVLSIAEAGYVSAAEETTQAIWLRFVLGDFGEEQIEATLIMCDNTSTIAMSKNPVFYQRSKDIGRKFHFIRDAIQGVVDLIYCKGQY</sequence>
<protein>
    <recommendedName>
        <fullName evidence="1">Reverse transcriptase Ty1/copia-type domain-containing protein</fullName>
    </recommendedName>
</protein>
<feature type="domain" description="Reverse transcriptase Ty1/copia-type" evidence="1">
    <location>
        <begin position="78"/>
        <end position="132"/>
    </location>
</feature>
<reference evidence="2 3" key="1">
    <citation type="journal article" date="2022" name="G3 (Bethesda)">
        <title>Whole-genome sequence and methylome profiling of the almond [Prunus dulcis (Mill.) D.A. Webb] cultivar 'Nonpareil'.</title>
        <authorList>
            <person name="D'Amico-Willman K.M."/>
            <person name="Ouma W.Z."/>
            <person name="Meulia T."/>
            <person name="Sideli G.M."/>
            <person name="Gradziel T.M."/>
            <person name="Fresnedo-Ramirez J."/>
        </authorList>
    </citation>
    <scope>NUCLEOTIDE SEQUENCE [LARGE SCALE GENOMIC DNA]</scope>
    <source>
        <strain evidence="2">Clone GOH B32 T37-40</strain>
    </source>
</reference>
<organism evidence="2 3">
    <name type="scientific">Prunus dulcis</name>
    <name type="common">Almond</name>
    <name type="synonym">Amygdalus dulcis</name>
    <dbReference type="NCBI Taxonomy" id="3755"/>
    <lineage>
        <taxon>Eukaryota</taxon>
        <taxon>Viridiplantae</taxon>
        <taxon>Streptophyta</taxon>
        <taxon>Embryophyta</taxon>
        <taxon>Tracheophyta</taxon>
        <taxon>Spermatophyta</taxon>
        <taxon>Magnoliopsida</taxon>
        <taxon>eudicotyledons</taxon>
        <taxon>Gunneridae</taxon>
        <taxon>Pentapetalae</taxon>
        <taxon>rosids</taxon>
        <taxon>fabids</taxon>
        <taxon>Rosales</taxon>
        <taxon>Rosaceae</taxon>
        <taxon>Amygdaloideae</taxon>
        <taxon>Amygdaleae</taxon>
        <taxon>Prunus</taxon>
    </lineage>
</organism>
<dbReference type="InterPro" id="IPR013103">
    <property type="entry name" value="RVT_2"/>
</dbReference>
<dbReference type="CDD" id="cd09272">
    <property type="entry name" value="RNase_HI_RT_Ty1"/>
    <property type="match status" value="1"/>
</dbReference>
<accession>A0AAD4YJE5</accession>
<gene>
    <name evidence="2" type="ORF">L3X38_026278</name>
</gene>
<dbReference type="InterPro" id="IPR043502">
    <property type="entry name" value="DNA/RNA_pol_sf"/>
</dbReference>
<dbReference type="PANTHER" id="PTHR11439:SF502">
    <property type="entry name" value="SECRETED RXLR EFFECTOR PROTEIN 161-LIKE"/>
    <property type="match status" value="1"/>
</dbReference>
<evidence type="ECO:0000313" key="2">
    <source>
        <dbReference type="EMBL" id="KAI5310989.1"/>
    </source>
</evidence>
<dbReference type="Pfam" id="PF07727">
    <property type="entry name" value="RVT_2"/>
    <property type="match status" value="2"/>
</dbReference>
<proteinExistence type="predicted"/>
<dbReference type="Proteomes" id="UP001054821">
    <property type="component" value="Unassembled WGS sequence"/>
</dbReference>
<dbReference type="EMBL" id="JAJFAZ020000095">
    <property type="protein sequence ID" value="KAI5310989.1"/>
    <property type="molecule type" value="Genomic_DNA"/>
</dbReference>
<feature type="domain" description="Reverse transcriptase Ty1/copia-type" evidence="1">
    <location>
        <begin position="22"/>
        <end position="77"/>
    </location>
</feature>
<dbReference type="SUPFAM" id="SSF56672">
    <property type="entry name" value="DNA/RNA polymerases"/>
    <property type="match status" value="1"/>
</dbReference>
<dbReference type="PANTHER" id="PTHR11439">
    <property type="entry name" value="GAG-POL-RELATED RETROTRANSPOSON"/>
    <property type="match status" value="1"/>
</dbReference>
<comment type="caution">
    <text evidence="2">The sequence shown here is derived from an EMBL/GenBank/DDBJ whole genome shotgun (WGS) entry which is preliminary data.</text>
</comment>
<name>A0AAD4YJE5_PRUDU</name>
<evidence type="ECO:0000259" key="1">
    <source>
        <dbReference type="Pfam" id="PF07727"/>
    </source>
</evidence>
<keyword evidence="3" id="KW-1185">Reference proteome</keyword>
<dbReference type="AlphaFoldDB" id="A0AAD4YJE5"/>
<evidence type="ECO:0000313" key="3">
    <source>
        <dbReference type="Proteomes" id="UP001054821"/>
    </source>
</evidence>